<feature type="compositionally biased region" description="Acidic residues" evidence="1">
    <location>
        <begin position="174"/>
        <end position="192"/>
    </location>
</feature>
<name>A0A8J8T9M0_HALGN</name>
<comment type="caution">
    <text evidence="2">The sequence shown here is derived from an EMBL/GenBank/DDBJ whole genome shotgun (WGS) entry which is preliminary data.</text>
</comment>
<feature type="region of interest" description="Disordered" evidence="1">
    <location>
        <begin position="925"/>
        <end position="947"/>
    </location>
</feature>
<proteinExistence type="predicted"/>
<protein>
    <submittedName>
        <fullName evidence="2">Uncharacterized protein</fullName>
    </submittedName>
</protein>
<sequence>MKAAQSEQPIYADTTAAHDYSSQHNGTTELVVLDNSYSSHQMGGSRILGGGGGTQRRSESTIVKQRTSVNNNNGSQLGVRKDQMIYIPVNGMQQHRLSTHNASQHSNRSFKIAGINTQRGKLPQLYIDEGQVEQLKKHASRCSSQVNIEAETKALPQLEAQEDELKKCMVNNQDTEDEEDDDSYDDEDLSDPDEPRKPQLQSPTQSKVQNERNKLERAYKKIASPSHRSTVMALGVTEDGQEFIHKAHRDAHNQNGLANLIIPEQSSQPYYHNISKKHLKKKIADLKKQLGKRKTALKNIEAYGNMPIQGNFDIAMKQAALANSGSGTGPLTLAQLQKLLEDAAEHEEQQVYFNKRLKKKKKKQIEQGLQQMMQAAQGKNKKTNDAIQQAYQNQQLFNQMLSSGSLAAQSAALATATYQSSLKTYLGPLTNTGNQLALIPGNQAGSHSLKRNNQEQFRSAKKGGSEYKQSEAMMKIQPVLRPSPKNLNSQAFGEVIASKADKSAHNLLPYLSANTHNGGQLPDLNSRKNQSVGKYPSTNLNNFSSQPSMLTDQNAEYNNPFSQHHSLARSHVRRAAQNANQSQYATEDAILGGRNITTNQVIITTPKQHINQTFIKAGAVSPMSNQDQHYHSTFSSVGKNGFGHQTVHGGSIRKTAPIFKQVIEQQHSNMLKGANQNHRMMNQILKPLNHDPSILINNQRVDELKQNIRQPLGIGQRISNLNNQGSSKQQQFTSSKLVPKKSLTTLTNQETPSLRNMLNIIDGGSQQIGSFSGDKGTSLHIQVNESKLDEIKDVENEDDHQRRTSSIEPRKVEINREGLKSTMSPRASQGPAPPNIHMTPVQQIATRSKLISHTFSKTNMNFASTQRGSSITQSTFEQIPAATDLANPSPLKGLGSFAAGTTATHAYDKKHIQQVENVLYNKSQQIEGKKGQREIVRRQNSVLTQSD</sequence>
<organism evidence="2 3">
    <name type="scientific">Halteria grandinella</name>
    <dbReference type="NCBI Taxonomy" id="5974"/>
    <lineage>
        <taxon>Eukaryota</taxon>
        <taxon>Sar</taxon>
        <taxon>Alveolata</taxon>
        <taxon>Ciliophora</taxon>
        <taxon>Intramacronucleata</taxon>
        <taxon>Spirotrichea</taxon>
        <taxon>Stichotrichia</taxon>
        <taxon>Sporadotrichida</taxon>
        <taxon>Halteriidae</taxon>
        <taxon>Halteria</taxon>
    </lineage>
</organism>
<feature type="region of interest" description="Disordered" evidence="1">
    <location>
        <begin position="1"/>
        <end position="23"/>
    </location>
</feature>
<feature type="compositionally biased region" description="Basic and acidic residues" evidence="1">
    <location>
        <begin position="808"/>
        <end position="819"/>
    </location>
</feature>
<evidence type="ECO:0000313" key="2">
    <source>
        <dbReference type="EMBL" id="TNV87662.1"/>
    </source>
</evidence>
<dbReference type="AlphaFoldDB" id="A0A8J8T9M0"/>
<accession>A0A8J8T9M0</accession>
<gene>
    <name evidence="2" type="ORF">FGO68_gene5772</name>
</gene>
<feature type="region of interest" description="Disordered" evidence="1">
    <location>
        <begin position="517"/>
        <end position="560"/>
    </location>
</feature>
<dbReference type="Proteomes" id="UP000785679">
    <property type="component" value="Unassembled WGS sequence"/>
</dbReference>
<reference evidence="2" key="1">
    <citation type="submission" date="2019-06" db="EMBL/GenBank/DDBJ databases">
        <authorList>
            <person name="Zheng W."/>
        </authorList>
    </citation>
    <scope>NUCLEOTIDE SEQUENCE</scope>
    <source>
        <strain evidence="2">QDHG01</strain>
    </source>
</reference>
<feature type="region of interest" description="Disordered" evidence="1">
    <location>
        <begin position="795"/>
        <end position="836"/>
    </location>
</feature>
<feature type="region of interest" description="Disordered" evidence="1">
    <location>
        <begin position="443"/>
        <end position="469"/>
    </location>
</feature>
<evidence type="ECO:0000256" key="1">
    <source>
        <dbReference type="SAM" id="MobiDB-lite"/>
    </source>
</evidence>
<feature type="compositionally biased region" description="Polar residues" evidence="1">
    <location>
        <begin position="199"/>
        <end position="208"/>
    </location>
</feature>
<evidence type="ECO:0000313" key="3">
    <source>
        <dbReference type="Proteomes" id="UP000785679"/>
    </source>
</evidence>
<feature type="region of interest" description="Disordered" evidence="1">
    <location>
        <begin position="173"/>
        <end position="212"/>
    </location>
</feature>
<dbReference type="EMBL" id="RRYP01000291">
    <property type="protein sequence ID" value="TNV87662.1"/>
    <property type="molecule type" value="Genomic_DNA"/>
</dbReference>
<feature type="compositionally biased region" description="Polar residues" evidence="1">
    <location>
        <begin position="527"/>
        <end position="560"/>
    </location>
</feature>
<feature type="compositionally biased region" description="Polar residues" evidence="1">
    <location>
        <begin position="938"/>
        <end position="947"/>
    </location>
</feature>
<keyword evidence="3" id="KW-1185">Reference proteome</keyword>
<feature type="compositionally biased region" description="Basic and acidic residues" evidence="1">
    <location>
        <begin position="927"/>
        <end position="937"/>
    </location>
</feature>